<name>A0A1G9XL98_9ACTN</name>
<dbReference type="InterPro" id="IPR002589">
    <property type="entry name" value="Macro_dom"/>
</dbReference>
<organism evidence="3 4">
    <name type="scientific">Streptomyces wuyuanensis</name>
    <dbReference type="NCBI Taxonomy" id="1196353"/>
    <lineage>
        <taxon>Bacteria</taxon>
        <taxon>Bacillati</taxon>
        <taxon>Actinomycetota</taxon>
        <taxon>Actinomycetes</taxon>
        <taxon>Kitasatosporales</taxon>
        <taxon>Streptomycetaceae</taxon>
        <taxon>Streptomyces</taxon>
    </lineage>
</organism>
<evidence type="ECO:0000313" key="3">
    <source>
        <dbReference type="EMBL" id="SDM97023.1"/>
    </source>
</evidence>
<dbReference type="Gene3D" id="3.40.220.10">
    <property type="entry name" value="Leucine Aminopeptidase, subunit E, domain 1"/>
    <property type="match status" value="1"/>
</dbReference>
<dbReference type="SUPFAM" id="SSF52949">
    <property type="entry name" value="Macro domain-like"/>
    <property type="match status" value="1"/>
</dbReference>
<comment type="catalytic activity">
    <reaction evidence="1">
        <text>an N-(ADP-alpha-D-ribosyl)-thymidine in DNA + H2O = a thymidine in DNA + ADP-D-ribose</text>
        <dbReference type="Rhea" id="RHEA:71655"/>
        <dbReference type="Rhea" id="RHEA-COMP:13556"/>
        <dbReference type="Rhea" id="RHEA-COMP:18051"/>
        <dbReference type="ChEBI" id="CHEBI:15377"/>
        <dbReference type="ChEBI" id="CHEBI:57967"/>
        <dbReference type="ChEBI" id="CHEBI:137386"/>
        <dbReference type="ChEBI" id="CHEBI:191199"/>
    </reaction>
    <physiologicalReaction direction="left-to-right" evidence="1">
        <dbReference type="Rhea" id="RHEA:71656"/>
    </physiologicalReaction>
</comment>
<dbReference type="Proteomes" id="UP000199063">
    <property type="component" value="Unassembled WGS sequence"/>
</dbReference>
<dbReference type="RefSeq" id="WP_093657902.1">
    <property type="nucleotide sequence ID" value="NZ_FNHI01000016.1"/>
</dbReference>
<evidence type="ECO:0000256" key="1">
    <source>
        <dbReference type="ARBA" id="ARBA00035885"/>
    </source>
</evidence>
<dbReference type="AlphaFoldDB" id="A0A1G9XL98"/>
<dbReference type="GO" id="GO:0140291">
    <property type="term" value="P:peptidyl-glutamate ADP-deribosylation"/>
    <property type="evidence" value="ECO:0007669"/>
    <property type="project" value="TreeGrafter"/>
</dbReference>
<keyword evidence="4" id="KW-1185">Reference proteome</keyword>
<reference evidence="4" key="1">
    <citation type="submission" date="2016-10" db="EMBL/GenBank/DDBJ databases">
        <authorList>
            <person name="Varghese N."/>
            <person name="Submissions S."/>
        </authorList>
    </citation>
    <scope>NUCLEOTIDE SEQUENCE [LARGE SCALE GENOMIC DNA]</scope>
    <source>
        <strain evidence="4">CGMCC 4.7042</strain>
    </source>
</reference>
<dbReference type="PANTHER" id="PTHR12521:SF0">
    <property type="entry name" value="ADP-RIBOSE GLYCOHYDROLASE OARD1"/>
    <property type="match status" value="1"/>
</dbReference>
<dbReference type="GeneID" id="40831892"/>
<proteinExistence type="predicted"/>
<dbReference type="SMART" id="SM00506">
    <property type="entry name" value="A1pp"/>
    <property type="match status" value="1"/>
</dbReference>
<dbReference type="EMBL" id="FNHI01000016">
    <property type="protein sequence ID" value="SDM97023.1"/>
    <property type="molecule type" value="Genomic_DNA"/>
</dbReference>
<dbReference type="InterPro" id="IPR043472">
    <property type="entry name" value="Macro_dom-like"/>
</dbReference>
<sequence>MTGITYLRGDATAPQGKGVKLIVHVCNDLGGWGKGFVVAVSRRWPEPEKEYRRWHRERARNDFGLGAVQFVPVGPYVWVANMVGQRGMRTGSKGVPVRYEAIGTGLGAVAGKAAELGASVHMPRIGCGLAGGTWSRVEPLVRARLVEQGIPVTVYDHGTEPARGAVRA</sequence>
<feature type="domain" description="Macro" evidence="2">
    <location>
        <begin position="1"/>
        <end position="168"/>
    </location>
</feature>
<accession>A0A1G9XL98</accession>
<dbReference type="CDD" id="cd02901">
    <property type="entry name" value="Macro_Poa1p-like"/>
    <property type="match status" value="1"/>
</dbReference>
<dbReference type="InterPro" id="IPR050892">
    <property type="entry name" value="ADP-ribose_metab_enzymes"/>
</dbReference>
<evidence type="ECO:0000259" key="2">
    <source>
        <dbReference type="PROSITE" id="PS51154"/>
    </source>
</evidence>
<dbReference type="STRING" id="1196353.SAMN05444921_11661"/>
<evidence type="ECO:0000313" key="4">
    <source>
        <dbReference type="Proteomes" id="UP000199063"/>
    </source>
</evidence>
<protein>
    <submittedName>
        <fullName evidence="3">O-acetyl-ADP-ribose deacetylase (Regulator of RNase III), contains Macro domain</fullName>
    </submittedName>
</protein>
<dbReference type="PANTHER" id="PTHR12521">
    <property type="entry name" value="PROTEIN C6ORF130"/>
    <property type="match status" value="1"/>
</dbReference>
<dbReference type="OrthoDB" id="9780211at2"/>
<dbReference type="PROSITE" id="PS51154">
    <property type="entry name" value="MACRO"/>
    <property type="match status" value="1"/>
</dbReference>
<gene>
    <name evidence="3" type="ORF">SAMN05444921_11661</name>
</gene>